<dbReference type="InterPro" id="IPR043148">
    <property type="entry name" value="TagF_C"/>
</dbReference>
<dbReference type="EMBL" id="POAF01000007">
    <property type="protein sequence ID" value="RBL99592.1"/>
    <property type="molecule type" value="Genomic_DNA"/>
</dbReference>
<dbReference type="SUPFAM" id="SSF53756">
    <property type="entry name" value="UDP-Glycosyltransferase/glycogen phosphorylase"/>
    <property type="match status" value="1"/>
</dbReference>
<keyword evidence="1" id="KW-0808">Transferase</keyword>
<proteinExistence type="predicted"/>
<evidence type="ECO:0000313" key="1">
    <source>
        <dbReference type="EMBL" id="RBL99592.1"/>
    </source>
</evidence>
<keyword evidence="2" id="KW-1185">Reference proteome</keyword>
<name>A0A365YC30_9MICC</name>
<accession>A0A365YC30</accession>
<dbReference type="GO" id="GO:0016020">
    <property type="term" value="C:membrane"/>
    <property type="evidence" value="ECO:0007669"/>
    <property type="project" value="InterPro"/>
</dbReference>
<organism evidence="1 2">
    <name type="scientific">Glutamicibacter soli</name>
    <dbReference type="NCBI Taxonomy" id="453836"/>
    <lineage>
        <taxon>Bacteria</taxon>
        <taxon>Bacillati</taxon>
        <taxon>Actinomycetota</taxon>
        <taxon>Actinomycetes</taxon>
        <taxon>Micrococcales</taxon>
        <taxon>Micrococcaceae</taxon>
        <taxon>Glutamicibacter</taxon>
    </lineage>
</organism>
<comment type="caution">
    <text evidence="1">The sequence shown here is derived from an EMBL/GenBank/DDBJ whole genome shotgun (WGS) entry which is preliminary data.</text>
</comment>
<sequence>MVNAYQARQWYEPLRQLAQKMPLVIIVRNPKTAIALGKESPLPVFYAKTIGDIENLLASQQIDAVFYVNQNIRNFQMMRFNSPAHVFICHGESEKAYMWSNQMKAYDYVFSAGVAAQERLAKNLTRYNVAERTRLVGRPQIDVDYPAPISVNPELPTVLYAPTWEGDRPSMRYGSVQSHGVALIESLIKDGGFNIIFRPHPRSGINDSGYGAALDKIQARLTEANADSAGTLFYDESPQWGWQWAMSDICVTDISAVAYDFLATGKPLLITKPLSAEASVDDSPALLRVPSLISNNAANGPTVIRERLAQTDDSYADLVEHYFGDTSKNASMNRFLNASVEIIDESHSLNEKSGRA</sequence>
<dbReference type="GO" id="GO:0047355">
    <property type="term" value="F:CDP-glycerol glycerophosphotransferase activity"/>
    <property type="evidence" value="ECO:0007669"/>
    <property type="project" value="InterPro"/>
</dbReference>
<gene>
    <name evidence="1" type="ORF">C1H84_14285</name>
</gene>
<evidence type="ECO:0000313" key="2">
    <source>
        <dbReference type="Proteomes" id="UP000252167"/>
    </source>
</evidence>
<dbReference type="InterPro" id="IPR007554">
    <property type="entry name" value="Glycerophosphate_synth"/>
</dbReference>
<reference evidence="1 2" key="1">
    <citation type="submission" date="2018-01" db="EMBL/GenBank/DDBJ databases">
        <title>Glutamicibacter soli strain NHPC-3 Whole genome sequence and assembly.</title>
        <authorList>
            <person name="Choudhury P."/>
            <person name="Gupta D."/>
            <person name="Sengupta K."/>
            <person name="Jawed A."/>
            <person name="Sultana N."/>
            <person name="Saha P."/>
        </authorList>
    </citation>
    <scope>NUCLEOTIDE SEQUENCE [LARGE SCALE GENOMIC DNA]</scope>
    <source>
        <strain evidence="1 2">NHPC-3</strain>
    </source>
</reference>
<dbReference type="Gene3D" id="3.40.50.12580">
    <property type="match status" value="1"/>
</dbReference>
<dbReference type="Proteomes" id="UP000252167">
    <property type="component" value="Unassembled WGS sequence"/>
</dbReference>
<dbReference type="Pfam" id="PF04464">
    <property type="entry name" value="Glyphos_transf"/>
    <property type="match status" value="1"/>
</dbReference>
<dbReference type="AlphaFoldDB" id="A0A365YC30"/>
<protein>
    <submittedName>
        <fullName evidence="1">CDP-glycerol--glycerophosphate glycerophosphotransferase</fullName>
    </submittedName>
</protein>